<sequence length="154" mass="17839">METNPLYSAYLGELYGIAFFTAFANKYSDDSHIHKWQLLINVEQITATKLKTELTSIGIPCPDHDAKMEQKGQEDAEQWLHRDWESLVDTLVNWVEPYALRYRQQAKAATEHQNLYHLVAQHEDAIWAFLQAEQQQADSGIAILEAFINQHQPR</sequence>
<dbReference type="EMBL" id="JWLZ01000189">
    <property type="protein sequence ID" value="KHT61839.1"/>
    <property type="molecule type" value="Genomic_DNA"/>
</dbReference>
<proteinExistence type="predicted"/>
<dbReference type="Proteomes" id="UP000031278">
    <property type="component" value="Unassembled WGS sequence"/>
</dbReference>
<comment type="caution">
    <text evidence="1">The sequence shown here is derived from an EMBL/GenBank/DDBJ whole genome shotgun (WGS) entry which is preliminary data.</text>
</comment>
<evidence type="ECO:0000313" key="2">
    <source>
        <dbReference type="Proteomes" id="UP000031278"/>
    </source>
</evidence>
<protein>
    <submittedName>
        <fullName evidence="1">Uncharacterized protein</fullName>
    </submittedName>
</protein>
<dbReference type="RefSeq" id="WP_039466787.1">
    <property type="nucleotide sequence ID" value="NZ_JWLZ01000189.1"/>
</dbReference>
<gene>
    <name evidence="1" type="ORF">RJ45_20610</name>
</gene>
<reference evidence="1 2" key="1">
    <citation type="submission" date="2014-12" db="EMBL/GenBank/DDBJ databases">
        <title>Genome sequencing of Photobacterium gaetbulicola AD005a.</title>
        <authorList>
            <person name="Adrian T.G.S."/>
            <person name="Chan K.G."/>
        </authorList>
    </citation>
    <scope>NUCLEOTIDE SEQUENCE [LARGE SCALE GENOMIC DNA]</scope>
    <source>
        <strain evidence="1 2">AD005a</strain>
    </source>
</reference>
<organism evidence="1 2">
    <name type="scientific">Photobacterium gaetbulicola</name>
    <dbReference type="NCBI Taxonomy" id="1295392"/>
    <lineage>
        <taxon>Bacteria</taxon>
        <taxon>Pseudomonadati</taxon>
        <taxon>Pseudomonadota</taxon>
        <taxon>Gammaproteobacteria</taxon>
        <taxon>Vibrionales</taxon>
        <taxon>Vibrionaceae</taxon>
        <taxon>Photobacterium</taxon>
    </lineage>
</organism>
<evidence type="ECO:0000313" key="1">
    <source>
        <dbReference type="EMBL" id="KHT61839.1"/>
    </source>
</evidence>
<dbReference type="AlphaFoldDB" id="A0A0B9FZV4"/>
<name>A0A0B9FZV4_9GAMM</name>
<accession>A0A0B9FZV4</accession>